<organism evidence="2 3">
    <name type="scientific">Chryseobacterium pennipullorum</name>
    <dbReference type="NCBI Taxonomy" id="2258963"/>
    <lineage>
        <taxon>Bacteria</taxon>
        <taxon>Pseudomonadati</taxon>
        <taxon>Bacteroidota</taxon>
        <taxon>Flavobacteriia</taxon>
        <taxon>Flavobacteriales</taxon>
        <taxon>Weeksellaceae</taxon>
        <taxon>Chryseobacterium group</taxon>
        <taxon>Chryseobacterium</taxon>
    </lineage>
</organism>
<reference evidence="2 3" key="1">
    <citation type="submission" date="2018-06" db="EMBL/GenBank/DDBJ databases">
        <title>Novel Chryseobacterium species.</title>
        <authorList>
            <person name="Newman J."/>
            <person name="Hugo C."/>
            <person name="Oosthuizen L."/>
            <person name="Charimba G."/>
        </authorList>
    </citation>
    <scope>NUCLEOTIDE SEQUENCE [LARGE SCALE GENOMIC DNA]</scope>
    <source>
        <strain evidence="2 3">7_F195</strain>
    </source>
</reference>
<proteinExistence type="predicted"/>
<feature type="chain" id="PRO_5017664010" description="Lipoprotein" evidence="1">
    <location>
        <begin position="19"/>
        <end position="191"/>
    </location>
</feature>
<sequence length="191" mass="22134">MKIIKKVILLSATLPVLACTDPNTDKIELSYSFEKKEKKINLVLFNNTNEDFIVIISKTFNFDSKHSGSEKLEEYTSLNADLSNPENTVFSKQIDSINLSLNPSASPEDMKASFPTAVLVKKKEKKQLEYKFNNNFTVNREYKTSFGKMRDILNIPYNLEMLKKMLECRQDDQYKIYLDDFAIKDSIKVKF</sequence>
<evidence type="ECO:0000313" key="3">
    <source>
        <dbReference type="Proteomes" id="UP000256257"/>
    </source>
</evidence>
<comment type="caution">
    <text evidence="2">The sequence shown here is derived from an EMBL/GenBank/DDBJ whole genome shotgun (WGS) entry which is preliminary data.</text>
</comment>
<name>A0A3D9B6P4_9FLAO</name>
<evidence type="ECO:0000313" key="2">
    <source>
        <dbReference type="EMBL" id="REC49018.1"/>
    </source>
</evidence>
<accession>A0A3D9B6P4</accession>
<dbReference type="OrthoDB" id="1253321at2"/>
<evidence type="ECO:0000256" key="1">
    <source>
        <dbReference type="SAM" id="SignalP"/>
    </source>
</evidence>
<gene>
    <name evidence="2" type="ORF">DRF67_05525</name>
</gene>
<evidence type="ECO:0008006" key="4">
    <source>
        <dbReference type="Google" id="ProtNLM"/>
    </source>
</evidence>
<dbReference type="AlphaFoldDB" id="A0A3D9B6P4"/>
<keyword evidence="3" id="KW-1185">Reference proteome</keyword>
<keyword evidence="1" id="KW-0732">Signal</keyword>
<protein>
    <recommendedName>
        <fullName evidence="4">Lipoprotein</fullName>
    </recommendedName>
</protein>
<dbReference type="Proteomes" id="UP000256257">
    <property type="component" value="Unassembled WGS sequence"/>
</dbReference>
<feature type="signal peptide" evidence="1">
    <location>
        <begin position="1"/>
        <end position="18"/>
    </location>
</feature>
<dbReference type="RefSeq" id="WP_115927337.1">
    <property type="nucleotide sequence ID" value="NZ_QNVV01000003.1"/>
</dbReference>
<dbReference type="EMBL" id="QNVV01000003">
    <property type="protein sequence ID" value="REC49018.1"/>
    <property type="molecule type" value="Genomic_DNA"/>
</dbReference>